<evidence type="ECO:0000256" key="3">
    <source>
        <dbReference type="ARBA" id="ARBA00004906"/>
    </source>
</evidence>
<keyword evidence="10" id="KW-0862">Zinc</keyword>
<dbReference type="PANTHER" id="PTHR46279:SF2">
    <property type="entry name" value="RING-H2 FINGER PROTEIN ATL21A-RELATED"/>
    <property type="match status" value="1"/>
</dbReference>
<dbReference type="Pfam" id="PF13639">
    <property type="entry name" value="zf-RING_2"/>
    <property type="match status" value="1"/>
</dbReference>
<dbReference type="GO" id="GO:0008270">
    <property type="term" value="F:zinc ion binding"/>
    <property type="evidence" value="ECO:0007669"/>
    <property type="project" value="UniProtKB-KW"/>
</dbReference>
<keyword evidence="18" id="KW-1185">Reference proteome</keyword>
<dbReference type="CDD" id="cd16461">
    <property type="entry name" value="RING-H2_EL5-like"/>
    <property type="match status" value="1"/>
</dbReference>
<dbReference type="Proteomes" id="UP001189624">
    <property type="component" value="Chromosome 6"/>
</dbReference>
<comment type="catalytic activity">
    <reaction evidence="1">
        <text>S-ubiquitinyl-[E2 ubiquitin-conjugating enzyme]-L-cysteine + [acceptor protein]-L-lysine = [E2 ubiquitin-conjugating enzyme]-L-cysteine + N(6)-ubiquitinyl-[acceptor protein]-L-lysine.</text>
        <dbReference type="EC" id="2.3.2.27"/>
    </reaction>
</comment>
<comment type="pathway">
    <text evidence="3">Protein modification; protein ubiquitination.</text>
</comment>
<gene>
    <name evidence="17" type="ORF">AYBTSS11_LOCUS18652</name>
</gene>
<evidence type="ECO:0000256" key="12">
    <source>
        <dbReference type="ARBA" id="ARBA00023136"/>
    </source>
</evidence>
<evidence type="ECO:0000313" key="18">
    <source>
        <dbReference type="Proteomes" id="UP001189624"/>
    </source>
</evidence>
<keyword evidence="9" id="KW-0833">Ubl conjugation pathway</keyword>
<evidence type="ECO:0000256" key="11">
    <source>
        <dbReference type="ARBA" id="ARBA00022989"/>
    </source>
</evidence>
<dbReference type="AlphaFoldDB" id="A0AA86VRV5"/>
<feature type="transmembrane region" description="Helical" evidence="15">
    <location>
        <begin position="49"/>
        <end position="73"/>
    </location>
</feature>
<evidence type="ECO:0000256" key="7">
    <source>
        <dbReference type="ARBA" id="ARBA00022723"/>
    </source>
</evidence>
<keyword evidence="11 15" id="KW-1133">Transmembrane helix</keyword>
<evidence type="ECO:0000256" key="10">
    <source>
        <dbReference type="ARBA" id="ARBA00022833"/>
    </source>
</evidence>
<dbReference type="PANTHER" id="PTHR46279">
    <property type="entry name" value="RING/U-BOX SUPERFAMILY PROTEIN"/>
    <property type="match status" value="1"/>
</dbReference>
<dbReference type="InterPro" id="IPR013083">
    <property type="entry name" value="Znf_RING/FYVE/PHD"/>
</dbReference>
<evidence type="ECO:0000256" key="15">
    <source>
        <dbReference type="SAM" id="Phobius"/>
    </source>
</evidence>
<dbReference type="EMBL" id="OY731403">
    <property type="protein sequence ID" value="CAJ1961288.1"/>
    <property type="molecule type" value="Genomic_DNA"/>
</dbReference>
<dbReference type="GO" id="GO:0061630">
    <property type="term" value="F:ubiquitin protein ligase activity"/>
    <property type="evidence" value="ECO:0007669"/>
    <property type="project" value="UniProtKB-EC"/>
</dbReference>
<protein>
    <recommendedName>
        <fullName evidence="4">RING-type E3 ubiquitin transferase</fullName>
        <ecNumber evidence="4">2.3.2.27</ecNumber>
    </recommendedName>
</protein>
<evidence type="ECO:0000256" key="5">
    <source>
        <dbReference type="ARBA" id="ARBA00022679"/>
    </source>
</evidence>
<evidence type="ECO:0000256" key="1">
    <source>
        <dbReference type="ARBA" id="ARBA00000900"/>
    </source>
</evidence>
<evidence type="ECO:0000256" key="4">
    <source>
        <dbReference type="ARBA" id="ARBA00012483"/>
    </source>
</evidence>
<dbReference type="InterPro" id="IPR001841">
    <property type="entry name" value="Znf_RING"/>
</dbReference>
<keyword evidence="5" id="KW-0808">Transferase</keyword>
<evidence type="ECO:0000256" key="8">
    <source>
        <dbReference type="ARBA" id="ARBA00022771"/>
    </source>
</evidence>
<accession>A0AA86VRV5</accession>
<organism evidence="17 18">
    <name type="scientific">Sphenostylis stenocarpa</name>
    <dbReference type="NCBI Taxonomy" id="92480"/>
    <lineage>
        <taxon>Eukaryota</taxon>
        <taxon>Viridiplantae</taxon>
        <taxon>Streptophyta</taxon>
        <taxon>Embryophyta</taxon>
        <taxon>Tracheophyta</taxon>
        <taxon>Spermatophyta</taxon>
        <taxon>Magnoliopsida</taxon>
        <taxon>eudicotyledons</taxon>
        <taxon>Gunneridae</taxon>
        <taxon>Pentapetalae</taxon>
        <taxon>rosids</taxon>
        <taxon>fabids</taxon>
        <taxon>Fabales</taxon>
        <taxon>Fabaceae</taxon>
        <taxon>Papilionoideae</taxon>
        <taxon>50 kb inversion clade</taxon>
        <taxon>NPAAA clade</taxon>
        <taxon>indigoferoid/millettioid clade</taxon>
        <taxon>Phaseoleae</taxon>
        <taxon>Sphenostylis</taxon>
    </lineage>
</organism>
<dbReference type="SMART" id="SM00184">
    <property type="entry name" value="RING"/>
    <property type="match status" value="1"/>
</dbReference>
<dbReference type="InterPro" id="IPR046948">
    <property type="entry name" value="ATL20-22-like"/>
</dbReference>
<evidence type="ECO:0000256" key="9">
    <source>
        <dbReference type="ARBA" id="ARBA00022786"/>
    </source>
</evidence>
<evidence type="ECO:0000256" key="14">
    <source>
        <dbReference type="PROSITE-ProRule" id="PRU00175"/>
    </source>
</evidence>
<dbReference type="Gramene" id="rna-AYBTSS11_LOCUS18652">
    <property type="protein sequence ID" value="CAJ1961288.1"/>
    <property type="gene ID" value="gene-AYBTSS11_LOCUS18652"/>
</dbReference>
<evidence type="ECO:0000256" key="13">
    <source>
        <dbReference type="ARBA" id="ARBA00024209"/>
    </source>
</evidence>
<evidence type="ECO:0000313" key="17">
    <source>
        <dbReference type="EMBL" id="CAJ1961288.1"/>
    </source>
</evidence>
<dbReference type="GO" id="GO:0016020">
    <property type="term" value="C:membrane"/>
    <property type="evidence" value="ECO:0007669"/>
    <property type="project" value="UniProtKB-SubCell"/>
</dbReference>
<proteinExistence type="inferred from homology"/>
<dbReference type="PROSITE" id="PS50089">
    <property type="entry name" value="ZF_RING_2"/>
    <property type="match status" value="1"/>
</dbReference>
<comment type="subcellular location">
    <subcellularLocation>
        <location evidence="2">Membrane</location>
        <topology evidence="2">Single-pass membrane protein</topology>
    </subcellularLocation>
</comment>
<sequence length="181" mass="19925">MSFSQKLDNPNCLKHRKKQNGTAIVIFTLVLQGETLEFSAPQQHGLRVFGIISLSIVGPAIMCAIAIACYASFKCRRGNRISAAQRSTPTGMSLEPAIDRMGLDESTIESYQKLVLGESRRVPGPNEGCCTICLSEYKSKDTIRCIPECAHCFHADCIDEWLRMNTTCPLCRNSPSHPSTA</sequence>
<dbReference type="EC" id="2.3.2.27" evidence="4"/>
<feature type="domain" description="RING-type" evidence="16">
    <location>
        <begin position="130"/>
        <end position="172"/>
    </location>
</feature>
<keyword evidence="8 14" id="KW-0863">Zinc-finger</keyword>
<evidence type="ECO:0000259" key="16">
    <source>
        <dbReference type="PROSITE" id="PS50089"/>
    </source>
</evidence>
<dbReference type="Gene3D" id="3.30.40.10">
    <property type="entry name" value="Zinc/RING finger domain, C3HC4 (zinc finger)"/>
    <property type="match status" value="1"/>
</dbReference>
<reference evidence="17" key="1">
    <citation type="submission" date="2023-10" db="EMBL/GenBank/DDBJ databases">
        <authorList>
            <person name="Domelevo Entfellner J.-B."/>
        </authorList>
    </citation>
    <scope>NUCLEOTIDE SEQUENCE</scope>
</reference>
<dbReference type="SUPFAM" id="SSF57850">
    <property type="entry name" value="RING/U-box"/>
    <property type="match status" value="1"/>
</dbReference>
<evidence type="ECO:0000256" key="2">
    <source>
        <dbReference type="ARBA" id="ARBA00004167"/>
    </source>
</evidence>
<comment type="similarity">
    <text evidence="13">Belongs to the RING-type zinc finger family. ATL subfamily.</text>
</comment>
<keyword evidence="6 15" id="KW-0812">Transmembrane</keyword>
<keyword evidence="12 15" id="KW-0472">Membrane</keyword>
<name>A0AA86VRV5_9FABA</name>
<evidence type="ECO:0000256" key="6">
    <source>
        <dbReference type="ARBA" id="ARBA00022692"/>
    </source>
</evidence>
<keyword evidence="7" id="KW-0479">Metal-binding</keyword>